<feature type="transmembrane region" description="Helical" evidence="1">
    <location>
        <begin position="104"/>
        <end position="123"/>
    </location>
</feature>
<gene>
    <name evidence="2" type="ORF">HMPREF9698_00104</name>
</gene>
<proteinExistence type="predicted"/>
<dbReference type="EMBL" id="AGXA01000002">
    <property type="protein sequence ID" value="EKU94376.1"/>
    <property type="molecule type" value="Genomic_DNA"/>
</dbReference>
<organism evidence="2 3">
    <name type="scientific">Alloiococcus otitis ATCC 51267</name>
    <dbReference type="NCBI Taxonomy" id="883081"/>
    <lineage>
        <taxon>Bacteria</taxon>
        <taxon>Bacillati</taxon>
        <taxon>Bacillota</taxon>
        <taxon>Bacilli</taxon>
        <taxon>Lactobacillales</taxon>
        <taxon>Carnobacteriaceae</taxon>
        <taxon>Alloiococcus</taxon>
    </lineage>
</organism>
<name>K9EEY1_9LACT</name>
<evidence type="ECO:0000313" key="2">
    <source>
        <dbReference type="EMBL" id="EKU94376.1"/>
    </source>
</evidence>
<evidence type="ECO:0000313" key="3">
    <source>
        <dbReference type="Proteomes" id="UP000009875"/>
    </source>
</evidence>
<dbReference type="RefSeq" id="WP_003776242.1">
    <property type="nucleotide sequence ID" value="NZ_JH992957.1"/>
</dbReference>
<dbReference type="STRING" id="883081.HMPREF9698_00104"/>
<dbReference type="Proteomes" id="UP000009875">
    <property type="component" value="Unassembled WGS sequence"/>
</dbReference>
<protein>
    <recommendedName>
        <fullName evidence="4">DUF3397 domain-containing protein</fullName>
    </recommendedName>
</protein>
<accession>K9EEY1</accession>
<keyword evidence="1" id="KW-1133">Transmembrane helix</keyword>
<dbReference type="OrthoDB" id="2299708at2"/>
<feature type="transmembrane region" description="Helical" evidence="1">
    <location>
        <begin position="6"/>
        <end position="23"/>
    </location>
</feature>
<keyword evidence="1" id="KW-0472">Membrane</keyword>
<keyword evidence="3" id="KW-1185">Reference proteome</keyword>
<reference evidence="2 3" key="1">
    <citation type="submission" date="2012-09" db="EMBL/GenBank/DDBJ databases">
        <title>The Genome Sequence of Alloiococcus otitis ATCC 51267.</title>
        <authorList>
            <consortium name="The Broad Institute Genome Sequencing Platform"/>
            <person name="Earl A."/>
            <person name="Ward D."/>
            <person name="Feldgarden M."/>
            <person name="Gevers D."/>
            <person name="Huys G."/>
            <person name="Walker B."/>
            <person name="Young S.K."/>
            <person name="Zeng Q."/>
            <person name="Gargeya S."/>
            <person name="Fitzgerald M."/>
            <person name="Haas B."/>
            <person name="Abouelleil A."/>
            <person name="Alvarado L."/>
            <person name="Arachchi H.M."/>
            <person name="Berlin A.M."/>
            <person name="Chapman S.B."/>
            <person name="Goldberg J."/>
            <person name="Griggs A."/>
            <person name="Gujja S."/>
            <person name="Hansen M."/>
            <person name="Howarth C."/>
            <person name="Imamovic A."/>
            <person name="Larimer J."/>
            <person name="McCowen C."/>
            <person name="Montmayeur A."/>
            <person name="Murphy C."/>
            <person name="Neiman D."/>
            <person name="Pearson M."/>
            <person name="Priest M."/>
            <person name="Roberts A."/>
            <person name="Saif S."/>
            <person name="Shea T."/>
            <person name="Sisk P."/>
            <person name="Sykes S."/>
            <person name="Wortman J."/>
            <person name="Nusbaum C."/>
            <person name="Birren B."/>
        </authorList>
    </citation>
    <scope>NUCLEOTIDE SEQUENCE [LARGE SCALE GENOMIC DNA]</scope>
    <source>
        <strain evidence="2 3">ATCC 51267</strain>
    </source>
</reference>
<dbReference type="InterPro" id="IPR024515">
    <property type="entry name" value="DUF3397"/>
</dbReference>
<dbReference type="eggNOG" id="ENOG50346ZQ">
    <property type="taxonomic scope" value="Bacteria"/>
</dbReference>
<sequence>MNTVAYFIALLLLFIIPFVVICFNQYINRQFKQVNLPIKTPDILTIYQIFAIHWFSQIAFGRTWLVFLALLLAIAGLGMVVYYLSKDIAIYYGRFFRIWWRLTFLVTFVLYLISGLAALYQVLAG</sequence>
<dbReference type="AlphaFoldDB" id="K9EEY1"/>
<evidence type="ECO:0008006" key="4">
    <source>
        <dbReference type="Google" id="ProtNLM"/>
    </source>
</evidence>
<evidence type="ECO:0000256" key="1">
    <source>
        <dbReference type="SAM" id="Phobius"/>
    </source>
</evidence>
<keyword evidence="1" id="KW-0812">Transmembrane</keyword>
<feature type="transmembrane region" description="Helical" evidence="1">
    <location>
        <begin position="66"/>
        <end position="84"/>
    </location>
</feature>
<dbReference type="Pfam" id="PF11877">
    <property type="entry name" value="DUF3397"/>
    <property type="match status" value="1"/>
</dbReference>
<comment type="caution">
    <text evidence="2">The sequence shown here is derived from an EMBL/GenBank/DDBJ whole genome shotgun (WGS) entry which is preliminary data.</text>
</comment>
<dbReference type="HOGENOM" id="CLU_1987943_0_0_9"/>